<gene>
    <name evidence="4" type="ORF">OO014_17640</name>
</gene>
<evidence type="ECO:0000259" key="3">
    <source>
        <dbReference type="Pfam" id="PF11350"/>
    </source>
</evidence>
<evidence type="ECO:0000313" key="5">
    <source>
        <dbReference type="Proteomes" id="UP001150259"/>
    </source>
</evidence>
<sequence length="269" mass="28090">MREQARARPATSVRRLRLQRAAAATAVAACLVANVWVVARASNESGASGALAAIGKVSTEVGLRSKGPAAPSAAKKPAPPRVVERGSGTLTPVTIPGDALTTADTGRPVRISIEAEGGLEVDPAEFATMVAQTLTDPRGWQQVDDVRFVAVSPEEIQGGAQVDLRIALASPDTTDRLCAPLQTRGQVSCHNGGRAVINLRRWQLGVAAYGSDLAAYRSYLVNHEVGHGLGHGHDYCGGPGQVAPVMMQQTYGLKGCTAWPWPAAKADTT</sequence>
<reference evidence="4 5" key="1">
    <citation type="submission" date="2022-11" db="EMBL/GenBank/DDBJ databases">
        <title>Anaerobic phenanthrene biodegradation by a DNRA strain PheN6.</title>
        <authorList>
            <person name="Zhang Z."/>
        </authorList>
    </citation>
    <scope>NUCLEOTIDE SEQUENCE [LARGE SCALE GENOMIC DNA]</scope>
    <source>
        <strain evidence="4 5">PheN6</strain>
    </source>
</reference>
<evidence type="ECO:0000313" key="4">
    <source>
        <dbReference type="EMBL" id="MDC5699075.1"/>
    </source>
</evidence>
<dbReference type="RefSeq" id="WP_272463633.1">
    <property type="nucleotide sequence ID" value="NZ_JAPFQL010000105.1"/>
</dbReference>
<dbReference type="Proteomes" id="UP001150259">
    <property type="component" value="Unassembled WGS sequence"/>
</dbReference>
<feature type="region of interest" description="Disordered" evidence="1">
    <location>
        <begin position="64"/>
        <end position="92"/>
    </location>
</feature>
<dbReference type="InterPro" id="IPR024079">
    <property type="entry name" value="MetalloPept_cat_dom_sf"/>
</dbReference>
<keyword evidence="2" id="KW-1133">Transmembrane helix</keyword>
<accession>A0ABT5GMG0</accession>
<protein>
    <submittedName>
        <fullName evidence="4">DUF3152 domain-containing protein</fullName>
    </submittedName>
</protein>
<keyword evidence="2" id="KW-0812">Transmembrane</keyword>
<dbReference type="SUPFAM" id="SSF55486">
    <property type="entry name" value="Metalloproteases ('zincins'), catalytic domain"/>
    <property type="match status" value="1"/>
</dbReference>
<organism evidence="4 5">
    <name type="scientific">Intrasporangium calvum</name>
    <dbReference type="NCBI Taxonomy" id="53358"/>
    <lineage>
        <taxon>Bacteria</taxon>
        <taxon>Bacillati</taxon>
        <taxon>Actinomycetota</taxon>
        <taxon>Actinomycetes</taxon>
        <taxon>Micrococcales</taxon>
        <taxon>Intrasporangiaceae</taxon>
        <taxon>Intrasporangium</taxon>
    </lineage>
</organism>
<keyword evidence="2" id="KW-0472">Membrane</keyword>
<name>A0ABT5GMG0_9MICO</name>
<dbReference type="InterPro" id="IPR022603">
    <property type="entry name" value="DUF3152"/>
</dbReference>
<dbReference type="EMBL" id="JAPFQL010000105">
    <property type="protein sequence ID" value="MDC5699075.1"/>
    <property type="molecule type" value="Genomic_DNA"/>
</dbReference>
<feature type="transmembrane region" description="Helical" evidence="2">
    <location>
        <begin position="21"/>
        <end position="39"/>
    </location>
</feature>
<proteinExistence type="predicted"/>
<comment type="caution">
    <text evidence="4">The sequence shown here is derived from an EMBL/GenBank/DDBJ whole genome shotgun (WGS) entry which is preliminary data.</text>
</comment>
<dbReference type="Gene3D" id="3.40.390.10">
    <property type="entry name" value="Collagenase (Catalytic Domain)"/>
    <property type="match status" value="1"/>
</dbReference>
<evidence type="ECO:0000256" key="1">
    <source>
        <dbReference type="SAM" id="MobiDB-lite"/>
    </source>
</evidence>
<keyword evidence="5" id="KW-1185">Reference proteome</keyword>
<feature type="domain" description="DUF3152" evidence="3">
    <location>
        <begin position="83"/>
        <end position="254"/>
    </location>
</feature>
<evidence type="ECO:0000256" key="2">
    <source>
        <dbReference type="SAM" id="Phobius"/>
    </source>
</evidence>
<dbReference type="Pfam" id="PF11350">
    <property type="entry name" value="DUF3152"/>
    <property type="match status" value="1"/>
</dbReference>